<organism evidence="1 2">
    <name type="scientific">Cuscuta australis</name>
    <dbReference type="NCBI Taxonomy" id="267555"/>
    <lineage>
        <taxon>Eukaryota</taxon>
        <taxon>Viridiplantae</taxon>
        <taxon>Streptophyta</taxon>
        <taxon>Embryophyta</taxon>
        <taxon>Tracheophyta</taxon>
        <taxon>Spermatophyta</taxon>
        <taxon>Magnoliopsida</taxon>
        <taxon>eudicotyledons</taxon>
        <taxon>Gunneridae</taxon>
        <taxon>Pentapetalae</taxon>
        <taxon>asterids</taxon>
        <taxon>lamiids</taxon>
        <taxon>Solanales</taxon>
        <taxon>Convolvulaceae</taxon>
        <taxon>Cuscuteae</taxon>
        <taxon>Cuscuta</taxon>
        <taxon>Cuscuta subgen. Grammica</taxon>
        <taxon>Cuscuta sect. Cleistogrammica</taxon>
    </lineage>
</organism>
<comment type="caution">
    <text evidence="1">The sequence shown here is derived from an EMBL/GenBank/DDBJ whole genome shotgun (WGS) entry which is preliminary data.</text>
</comment>
<dbReference type="Pfam" id="PF14968">
    <property type="entry name" value="CCDC84"/>
    <property type="match status" value="1"/>
</dbReference>
<evidence type="ECO:0000313" key="1">
    <source>
        <dbReference type="EMBL" id="RAL47890.1"/>
    </source>
</evidence>
<dbReference type="EMBL" id="NQVE01000110">
    <property type="protein sequence ID" value="RAL47890.1"/>
    <property type="molecule type" value="Genomic_DNA"/>
</dbReference>
<evidence type="ECO:0008006" key="3">
    <source>
        <dbReference type="Google" id="ProtNLM"/>
    </source>
</evidence>
<evidence type="ECO:0000313" key="2">
    <source>
        <dbReference type="Proteomes" id="UP000249390"/>
    </source>
</evidence>
<accession>A0A328DRK7</accession>
<proteinExistence type="predicted"/>
<name>A0A328DRK7_9ASTE</name>
<dbReference type="AlphaFoldDB" id="A0A328DRK7"/>
<dbReference type="Proteomes" id="UP000249390">
    <property type="component" value="Unassembled WGS sequence"/>
</dbReference>
<reference evidence="1 2" key="1">
    <citation type="submission" date="2018-06" db="EMBL/GenBank/DDBJ databases">
        <title>The Genome of Cuscuta australis (Dodder) Provides Insight into the Evolution of Plant Parasitism.</title>
        <authorList>
            <person name="Liu H."/>
        </authorList>
    </citation>
    <scope>NUCLEOTIDE SEQUENCE [LARGE SCALE GENOMIC DNA]</scope>
    <source>
        <strain evidence="2">cv. Yunnan</strain>
        <tissue evidence="1">Vines</tissue>
    </source>
</reference>
<dbReference type="PANTHER" id="PTHR31198">
    <property type="entry name" value="COILED-COIL DOMAIN-CONTAINING PROTEIN 84"/>
    <property type="match status" value="1"/>
</dbReference>
<dbReference type="InterPro" id="IPR028015">
    <property type="entry name" value="CCDC84-like"/>
</dbReference>
<gene>
    <name evidence="1" type="ORF">DM860_011475</name>
</gene>
<protein>
    <recommendedName>
        <fullName evidence="3">TITAN-like protein</fullName>
    </recommendedName>
</protein>
<keyword evidence="2" id="KW-1185">Reference proteome</keyword>
<sequence>MKKKKSNNGFEFCEVCKLNHNQGKKHKYIPNHKKSLEAVLTRFRSKLVDLRFFLKNPTPLRPDQASPNRLWCIFCQLDILELHSFLTGENAIAHLASEDHLKKLKGFLWKYGGGMDKLDFFRITEVDFAKWRKECMTSKNVVASEESYGLLLGPSNDIHNELNSGYVNCVAIDNMHADNINFSNCVVPLQNHTYERSQIYDSELPITCGGNMGSEGKANSSCVINSSKYEVTKRSTPLFPTANLSSHPPFNGSVPLYEKTAKRETTLEISTSVQEDIIGNVHSGAPPPWLNVIQQNQPDFVSKSGENFLHSVYQKRKSSKLNPNRVGAAWAERRKLEMELERKGEVVMNNADAKWLPNFGRVWQSGSRKESRKEFQMENKPSGILESQSQSVIQLQPYISKRMRKDLGDFTLEQPCSSE</sequence>
<dbReference type="PANTHER" id="PTHR31198:SF1">
    <property type="entry name" value="CENTROSOMAL AT-AC SPLICING FACTOR"/>
    <property type="match status" value="1"/>
</dbReference>